<sequence length="307" mass="35545">MVYVLLGTNLILLIILCCQWAVRRKQKRQLWYLGRKLREIRMEESRERILIPDAKEELREVCTELNCFLEAKEEAERDFRSRESAIRMMLSNVSHDLKTPLTVVLGYVEMLRERRPQEEMIGKVDAKVQEVLALVNQFFDLAKLKSGDRQLRAEPVNVSAVCRNTVLQFYQMMTNMQFQVELVIPEIPVYIMGDEDALTRVLENLISNAVKYGAEGRYFGMSMWTADGDVCIRVTDHGRGIPARHKDAVFERMYTLEDSRSRNFQGSGLGLAISKTLTERMKGKIVLESIPWKHTDFTVSFPQVFPT</sequence>
<dbReference type="PROSITE" id="PS50109">
    <property type="entry name" value="HIS_KIN"/>
    <property type="match status" value="1"/>
</dbReference>
<dbReference type="InterPro" id="IPR036890">
    <property type="entry name" value="HATPase_C_sf"/>
</dbReference>
<dbReference type="InterPro" id="IPR004358">
    <property type="entry name" value="Sig_transdc_His_kin-like_C"/>
</dbReference>
<dbReference type="RefSeq" id="WP_028530497.1">
    <property type="nucleotide sequence ID" value="NZ_CABLBR010000002.1"/>
</dbReference>
<keyword evidence="3" id="KW-0597">Phosphoprotein</keyword>
<dbReference type="SMART" id="SM00387">
    <property type="entry name" value="HATPase_c"/>
    <property type="match status" value="1"/>
</dbReference>
<keyword evidence="7" id="KW-0472">Membrane</keyword>
<dbReference type="Gene3D" id="1.10.287.130">
    <property type="match status" value="1"/>
</dbReference>
<evidence type="ECO:0000256" key="1">
    <source>
        <dbReference type="ARBA" id="ARBA00000085"/>
    </source>
</evidence>
<feature type="transmembrane region" description="Helical" evidence="7">
    <location>
        <begin position="6"/>
        <end position="22"/>
    </location>
</feature>
<evidence type="ECO:0000256" key="2">
    <source>
        <dbReference type="ARBA" id="ARBA00012438"/>
    </source>
</evidence>
<dbReference type="Proteomes" id="UP001060164">
    <property type="component" value="Chromosome"/>
</dbReference>
<dbReference type="SUPFAM" id="SSF55874">
    <property type="entry name" value="ATPase domain of HSP90 chaperone/DNA topoisomerase II/histidine kinase"/>
    <property type="match status" value="1"/>
</dbReference>
<evidence type="ECO:0000256" key="3">
    <source>
        <dbReference type="ARBA" id="ARBA00022553"/>
    </source>
</evidence>
<dbReference type="PANTHER" id="PTHR43711">
    <property type="entry name" value="TWO-COMPONENT HISTIDINE KINASE"/>
    <property type="match status" value="1"/>
</dbReference>
<dbReference type="PANTHER" id="PTHR43711:SF1">
    <property type="entry name" value="HISTIDINE KINASE 1"/>
    <property type="match status" value="1"/>
</dbReference>
<evidence type="ECO:0000256" key="6">
    <source>
        <dbReference type="ARBA" id="ARBA00023012"/>
    </source>
</evidence>
<keyword evidence="5 9" id="KW-0418">Kinase</keyword>
<dbReference type="Pfam" id="PF02518">
    <property type="entry name" value="HATPase_c"/>
    <property type="match status" value="1"/>
</dbReference>
<protein>
    <recommendedName>
        <fullName evidence="2">histidine kinase</fullName>
        <ecNumber evidence="2">2.7.13.3</ecNumber>
    </recommendedName>
</protein>
<evidence type="ECO:0000256" key="4">
    <source>
        <dbReference type="ARBA" id="ARBA00022679"/>
    </source>
</evidence>
<comment type="catalytic activity">
    <reaction evidence="1">
        <text>ATP + protein L-histidine = ADP + protein N-phospho-L-histidine.</text>
        <dbReference type="EC" id="2.7.13.3"/>
    </reaction>
</comment>
<reference evidence="9" key="1">
    <citation type="journal article" date="2022" name="Cell">
        <title>Design, construction, and in vivo augmentation of a complex gut microbiome.</title>
        <authorList>
            <person name="Cheng A.G."/>
            <person name="Ho P.Y."/>
            <person name="Aranda-Diaz A."/>
            <person name="Jain S."/>
            <person name="Yu F.B."/>
            <person name="Meng X."/>
            <person name="Wang M."/>
            <person name="Iakiviak M."/>
            <person name="Nagashima K."/>
            <person name="Zhao A."/>
            <person name="Murugkar P."/>
            <person name="Patil A."/>
            <person name="Atabakhsh K."/>
            <person name="Weakley A."/>
            <person name="Yan J."/>
            <person name="Brumbaugh A.R."/>
            <person name="Higginbottom S."/>
            <person name="Dimas A."/>
            <person name="Shiver A.L."/>
            <person name="Deutschbauer A."/>
            <person name="Neff N."/>
            <person name="Sonnenburg J.L."/>
            <person name="Huang K.C."/>
            <person name="Fischbach M.A."/>
        </authorList>
    </citation>
    <scope>NUCLEOTIDE SEQUENCE</scope>
    <source>
        <strain evidence="9">DSM 19829</strain>
    </source>
</reference>
<gene>
    <name evidence="9" type="ORF">NQ502_06000</name>
</gene>
<name>A0ABY5VJ19_9FIRM</name>
<dbReference type="Pfam" id="PF00512">
    <property type="entry name" value="HisKA"/>
    <property type="match status" value="1"/>
</dbReference>
<dbReference type="SMART" id="SM00388">
    <property type="entry name" value="HisKA"/>
    <property type="match status" value="1"/>
</dbReference>
<evidence type="ECO:0000259" key="8">
    <source>
        <dbReference type="PROSITE" id="PS50109"/>
    </source>
</evidence>
<keyword evidence="4" id="KW-0808">Transferase</keyword>
<dbReference type="InterPro" id="IPR003661">
    <property type="entry name" value="HisK_dim/P_dom"/>
</dbReference>
<dbReference type="InterPro" id="IPR036097">
    <property type="entry name" value="HisK_dim/P_sf"/>
</dbReference>
<dbReference type="PRINTS" id="PR00344">
    <property type="entry name" value="BCTRLSENSOR"/>
</dbReference>
<keyword evidence="10" id="KW-1185">Reference proteome</keyword>
<keyword evidence="7" id="KW-1133">Transmembrane helix</keyword>
<proteinExistence type="predicted"/>
<dbReference type="CDD" id="cd00082">
    <property type="entry name" value="HisKA"/>
    <property type="match status" value="1"/>
</dbReference>
<dbReference type="EC" id="2.7.13.3" evidence="2"/>
<keyword evidence="7" id="KW-0812">Transmembrane</keyword>
<feature type="domain" description="Histidine kinase" evidence="8">
    <location>
        <begin position="92"/>
        <end position="305"/>
    </location>
</feature>
<dbReference type="InterPro" id="IPR003594">
    <property type="entry name" value="HATPase_dom"/>
</dbReference>
<dbReference type="InterPro" id="IPR050736">
    <property type="entry name" value="Sensor_HK_Regulatory"/>
</dbReference>
<dbReference type="EMBL" id="CP102290">
    <property type="protein sequence ID" value="UWP60579.1"/>
    <property type="molecule type" value="Genomic_DNA"/>
</dbReference>
<evidence type="ECO:0000256" key="7">
    <source>
        <dbReference type="SAM" id="Phobius"/>
    </source>
</evidence>
<evidence type="ECO:0000313" key="10">
    <source>
        <dbReference type="Proteomes" id="UP001060164"/>
    </source>
</evidence>
<dbReference type="SUPFAM" id="SSF47384">
    <property type="entry name" value="Homodimeric domain of signal transducing histidine kinase"/>
    <property type="match status" value="1"/>
</dbReference>
<dbReference type="GO" id="GO:0016301">
    <property type="term" value="F:kinase activity"/>
    <property type="evidence" value="ECO:0007669"/>
    <property type="project" value="UniProtKB-KW"/>
</dbReference>
<dbReference type="Gene3D" id="3.30.565.10">
    <property type="entry name" value="Histidine kinase-like ATPase, C-terminal domain"/>
    <property type="match status" value="1"/>
</dbReference>
<keyword evidence="6" id="KW-0902">Two-component regulatory system</keyword>
<dbReference type="InterPro" id="IPR005467">
    <property type="entry name" value="His_kinase_dom"/>
</dbReference>
<evidence type="ECO:0000313" key="9">
    <source>
        <dbReference type="EMBL" id="UWP60579.1"/>
    </source>
</evidence>
<accession>A0ABY5VJ19</accession>
<evidence type="ECO:0000256" key="5">
    <source>
        <dbReference type="ARBA" id="ARBA00022777"/>
    </source>
</evidence>
<organism evidence="9 10">
    <name type="scientific">Ruminococcus gauvreauii</name>
    <dbReference type="NCBI Taxonomy" id="438033"/>
    <lineage>
        <taxon>Bacteria</taxon>
        <taxon>Bacillati</taxon>
        <taxon>Bacillota</taxon>
        <taxon>Clostridia</taxon>
        <taxon>Eubacteriales</taxon>
        <taxon>Oscillospiraceae</taxon>
        <taxon>Ruminococcus</taxon>
    </lineage>
</organism>